<name>A0AAN9EWG7_CLITE</name>
<comment type="caution">
    <text evidence="2">The sequence shown here is derived from an EMBL/GenBank/DDBJ whole genome shotgun (WGS) entry which is preliminary data.</text>
</comment>
<gene>
    <name evidence="2" type="ORF">RJT34_31941</name>
</gene>
<dbReference type="AlphaFoldDB" id="A0AAN9EWG7"/>
<dbReference type="Pfam" id="PF11904">
    <property type="entry name" value="ANKRD13_C"/>
    <property type="match status" value="1"/>
</dbReference>
<reference evidence="2 3" key="1">
    <citation type="submission" date="2024-01" db="EMBL/GenBank/DDBJ databases">
        <title>The genomes of 5 underutilized Papilionoideae crops provide insights into root nodulation and disease resistance.</title>
        <authorList>
            <person name="Yuan L."/>
        </authorList>
    </citation>
    <scope>NUCLEOTIDE SEQUENCE [LARGE SCALE GENOMIC DNA]</scope>
    <source>
        <strain evidence="2">LY-2023</strain>
        <tissue evidence="2">Leaf</tissue>
    </source>
</reference>
<dbReference type="EMBL" id="JAYKXN010000008">
    <property type="protein sequence ID" value="KAK7264334.1"/>
    <property type="molecule type" value="Genomic_DNA"/>
</dbReference>
<keyword evidence="3" id="KW-1185">Reference proteome</keyword>
<dbReference type="InterPro" id="IPR055285">
    <property type="entry name" value="ANKRD13_C"/>
</dbReference>
<evidence type="ECO:0000259" key="1">
    <source>
        <dbReference type="Pfam" id="PF11904"/>
    </source>
</evidence>
<dbReference type="Proteomes" id="UP001359559">
    <property type="component" value="Unassembled WGS sequence"/>
</dbReference>
<feature type="domain" description="Ankyrin repeat" evidence="1">
    <location>
        <begin position="18"/>
        <end position="74"/>
    </location>
</feature>
<accession>A0AAN9EWG7</accession>
<evidence type="ECO:0000313" key="2">
    <source>
        <dbReference type="EMBL" id="KAK7264334.1"/>
    </source>
</evidence>
<sequence length="176" mass="20464">MSYFFNPVHLKLTSNQPAGFDGLKIQRTEQSFLSLGDPVHDLPPGSLLVLNHDERKIFDAFENTGGSMSESDVAGKNEDWDFFLIPTLFIHSNQFHSIENSMLLDEDLRTLKLKIKKEFEEMQSQFQRFFIDIEWLNEQNKQFHIQLLFIAFHSTQYIMNQSVAGIQMDSDDNAKK</sequence>
<protein>
    <recommendedName>
        <fullName evidence="1">Ankyrin repeat domain-containing protein</fullName>
    </recommendedName>
</protein>
<organism evidence="2 3">
    <name type="scientific">Clitoria ternatea</name>
    <name type="common">Butterfly pea</name>
    <dbReference type="NCBI Taxonomy" id="43366"/>
    <lineage>
        <taxon>Eukaryota</taxon>
        <taxon>Viridiplantae</taxon>
        <taxon>Streptophyta</taxon>
        <taxon>Embryophyta</taxon>
        <taxon>Tracheophyta</taxon>
        <taxon>Spermatophyta</taxon>
        <taxon>Magnoliopsida</taxon>
        <taxon>eudicotyledons</taxon>
        <taxon>Gunneridae</taxon>
        <taxon>Pentapetalae</taxon>
        <taxon>rosids</taxon>
        <taxon>fabids</taxon>
        <taxon>Fabales</taxon>
        <taxon>Fabaceae</taxon>
        <taxon>Papilionoideae</taxon>
        <taxon>50 kb inversion clade</taxon>
        <taxon>NPAAA clade</taxon>
        <taxon>indigoferoid/millettioid clade</taxon>
        <taxon>Phaseoleae</taxon>
        <taxon>Clitoria</taxon>
    </lineage>
</organism>
<proteinExistence type="predicted"/>
<evidence type="ECO:0000313" key="3">
    <source>
        <dbReference type="Proteomes" id="UP001359559"/>
    </source>
</evidence>